<dbReference type="KEGG" id="sdi:SDIMI_v3c05530"/>
<accession>S5M2F1</accession>
<keyword evidence="3" id="KW-0378">Hydrolase</keyword>
<reference evidence="3 4" key="1">
    <citation type="journal article" date="2013" name="Genome Biol. Evol.">
        <title>Comparison of metabolic capacities and inference of gene content evolution in mosquito-associated Spiroplasma diminutum and S. taiwanense.</title>
        <authorList>
            <person name="Lo W.S."/>
            <person name="Ku C."/>
            <person name="Chen L.L."/>
            <person name="Chang T.H."/>
            <person name="Kuo C.H."/>
        </authorList>
    </citation>
    <scope>NUCLEOTIDE SEQUENCE [LARGE SCALE GENOMIC DNA]</scope>
    <source>
        <strain evidence="3">CUAS-1</strain>
    </source>
</reference>
<dbReference type="PANTHER" id="PTHR43358">
    <property type="entry name" value="ALPHA/BETA-HYDROLASE"/>
    <property type="match status" value="1"/>
</dbReference>
<dbReference type="EMBL" id="CP005076">
    <property type="protein sequence ID" value="AGR42257.1"/>
    <property type="molecule type" value="Genomic_DNA"/>
</dbReference>
<feature type="domain" description="AB hydrolase-1" evidence="2">
    <location>
        <begin position="111"/>
        <end position="237"/>
    </location>
</feature>
<dbReference type="GO" id="GO:0016787">
    <property type="term" value="F:hydrolase activity"/>
    <property type="evidence" value="ECO:0007669"/>
    <property type="project" value="UniProtKB-KW"/>
</dbReference>
<proteinExistence type="predicted"/>
<dbReference type="Pfam" id="PF00561">
    <property type="entry name" value="Abhydrolase_1"/>
    <property type="match status" value="1"/>
</dbReference>
<keyword evidence="4" id="KW-1185">Reference proteome</keyword>
<dbReference type="Gene3D" id="3.40.50.1820">
    <property type="entry name" value="alpha/beta hydrolase"/>
    <property type="match status" value="1"/>
</dbReference>
<dbReference type="STRING" id="1276221.SDIMI_v3c05530"/>
<evidence type="ECO:0000256" key="1">
    <source>
        <dbReference type="SAM" id="Phobius"/>
    </source>
</evidence>
<dbReference type="AlphaFoldDB" id="S5M2F1"/>
<dbReference type="Proteomes" id="UP000014983">
    <property type="component" value="Chromosome"/>
</dbReference>
<sequence>MTRKTKLYKYNFFRIIFTIILFPIIVIWSKKLFKSYRDFCYIYPRFGEFTNKANKFHPKKVNTFEYHLWDLDKMNLNFSTFNEKNLEEFELETEKGKISCLKAVNKISNKWVIGLHGWTEDKYLALRLVHHFYDKGYNVLTFDAFAHGKSYGQYTDIGFSSIEMIDQIIVNLKEDYQIDSIGLIGNSMGASTSLLYSQVGVNKDLITWVIADCGFSNIKFQYRYYLQNNFFKKSWWLTSFGYTNKFSKITKTNQNKYNLLKNMNLNKNTPVFFIHAIGDTFIPYEMSLDMYNKKIEFEIESISSIWTPQGSEHVSVIADYYDLYIEKTLNFAIKGEEKKYEK</sequence>
<dbReference type="PATRIC" id="fig|1276221.3.peg.551"/>
<dbReference type="InterPro" id="IPR029058">
    <property type="entry name" value="AB_hydrolase_fold"/>
</dbReference>
<keyword evidence="1" id="KW-0812">Transmembrane</keyword>
<keyword evidence="1" id="KW-1133">Transmembrane helix</keyword>
<dbReference type="RefSeq" id="WP_020836489.1">
    <property type="nucleotide sequence ID" value="NC_021833.1"/>
</dbReference>
<dbReference type="OrthoDB" id="9776685at2"/>
<dbReference type="MEROPS" id="S09.B04"/>
<dbReference type="FunCoup" id="S5M2F1">
    <property type="interactions" value="13"/>
</dbReference>
<dbReference type="InterPro" id="IPR000073">
    <property type="entry name" value="AB_hydrolase_1"/>
</dbReference>
<dbReference type="HOGENOM" id="CLU_849692_0_0_14"/>
<protein>
    <submittedName>
        <fullName evidence="3">Putative hydrolase</fullName>
    </submittedName>
</protein>
<evidence type="ECO:0000259" key="2">
    <source>
        <dbReference type="Pfam" id="PF00561"/>
    </source>
</evidence>
<evidence type="ECO:0000313" key="4">
    <source>
        <dbReference type="Proteomes" id="UP000014983"/>
    </source>
</evidence>
<dbReference type="SUPFAM" id="SSF53474">
    <property type="entry name" value="alpha/beta-Hydrolases"/>
    <property type="match status" value="1"/>
</dbReference>
<name>S5M2F1_9MOLU</name>
<feature type="transmembrane region" description="Helical" evidence="1">
    <location>
        <begin position="12"/>
        <end position="29"/>
    </location>
</feature>
<dbReference type="InterPro" id="IPR052920">
    <property type="entry name" value="DNA-binding_regulatory"/>
</dbReference>
<gene>
    <name evidence="3" type="ORF">SDIMI_v3c05530</name>
</gene>
<dbReference type="eggNOG" id="COG1073">
    <property type="taxonomic scope" value="Bacteria"/>
</dbReference>
<dbReference type="PANTHER" id="PTHR43358:SF4">
    <property type="entry name" value="ALPHA_BETA HYDROLASE FOLD-1 DOMAIN-CONTAINING PROTEIN"/>
    <property type="match status" value="1"/>
</dbReference>
<evidence type="ECO:0000313" key="3">
    <source>
        <dbReference type="EMBL" id="AGR42257.1"/>
    </source>
</evidence>
<dbReference type="InParanoid" id="S5M2F1"/>
<keyword evidence="1" id="KW-0472">Membrane</keyword>
<organism evidence="3 4">
    <name type="scientific">Spiroplasma diminutum CUAS-1</name>
    <dbReference type="NCBI Taxonomy" id="1276221"/>
    <lineage>
        <taxon>Bacteria</taxon>
        <taxon>Bacillati</taxon>
        <taxon>Mycoplasmatota</taxon>
        <taxon>Mollicutes</taxon>
        <taxon>Entomoplasmatales</taxon>
        <taxon>Spiroplasmataceae</taxon>
        <taxon>Spiroplasma</taxon>
    </lineage>
</organism>